<accession>B9STT7</accession>
<organism evidence="1 2">
    <name type="scientific">Ricinus communis</name>
    <name type="common">Castor bean</name>
    <dbReference type="NCBI Taxonomy" id="3988"/>
    <lineage>
        <taxon>Eukaryota</taxon>
        <taxon>Viridiplantae</taxon>
        <taxon>Streptophyta</taxon>
        <taxon>Embryophyta</taxon>
        <taxon>Tracheophyta</taxon>
        <taxon>Spermatophyta</taxon>
        <taxon>Magnoliopsida</taxon>
        <taxon>eudicotyledons</taxon>
        <taxon>Gunneridae</taxon>
        <taxon>Pentapetalae</taxon>
        <taxon>rosids</taxon>
        <taxon>fabids</taxon>
        <taxon>Malpighiales</taxon>
        <taxon>Euphorbiaceae</taxon>
        <taxon>Acalyphoideae</taxon>
        <taxon>Acalypheae</taxon>
        <taxon>Ricinus</taxon>
    </lineage>
</organism>
<dbReference type="InParanoid" id="B9STT7"/>
<dbReference type="AlphaFoldDB" id="B9STT7"/>
<proteinExistence type="predicted"/>
<evidence type="ECO:0000313" key="2">
    <source>
        <dbReference type="Proteomes" id="UP000008311"/>
    </source>
</evidence>
<protein>
    <submittedName>
        <fullName evidence="1">Uncharacterized protein</fullName>
    </submittedName>
</protein>
<gene>
    <name evidence="1" type="ORF">RCOM_0623860</name>
</gene>
<dbReference type="EMBL" id="EQ974134">
    <property type="protein sequence ID" value="EEF33002.1"/>
    <property type="molecule type" value="Genomic_DNA"/>
</dbReference>
<dbReference type="Proteomes" id="UP000008311">
    <property type="component" value="Unassembled WGS sequence"/>
</dbReference>
<keyword evidence="2" id="KW-1185">Reference proteome</keyword>
<reference evidence="2" key="1">
    <citation type="journal article" date="2010" name="Nat. Biotechnol.">
        <title>Draft genome sequence of the oilseed species Ricinus communis.</title>
        <authorList>
            <person name="Chan A.P."/>
            <person name="Crabtree J."/>
            <person name="Zhao Q."/>
            <person name="Lorenzi H."/>
            <person name="Orvis J."/>
            <person name="Puiu D."/>
            <person name="Melake-Berhan A."/>
            <person name="Jones K.M."/>
            <person name="Redman J."/>
            <person name="Chen G."/>
            <person name="Cahoon E.B."/>
            <person name="Gedil M."/>
            <person name="Stanke M."/>
            <person name="Haas B.J."/>
            <person name="Wortman J.R."/>
            <person name="Fraser-Liggett C.M."/>
            <person name="Ravel J."/>
            <person name="Rabinowicz P.D."/>
        </authorList>
    </citation>
    <scope>NUCLEOTIDE SEQUENCE [LARGE SCALE GENOMIC DNA]</scope>
    <source>
        <strain evidence="2">cv. Hale</strain>
    </source>
</reference>
<sequence length="108" mass="12049">MTKLVVWSPRSDHWIKLNTDGCAKVLVKQMEGVFCRIGTVMDLWLTLRDARVGRCSSLVQLCRSLIKNFHGLRIQHVYYGGNRSPSSGVVQLLHEDASSISFSSLVSG</sequence>
<evidence type="ECO:0000313" key="1">
    <source>
        <dbReference type="EMBL" id="EEF33002.1"/>
    </source>
</evidence>
<name>B9STT7_RICCO</name>